<gene>
    <name evidence="3" type="ORF">B0G92_3367</name>
    <name evidence="4" type="ORF">CLV50_3376</name>
</gene>
<dbReference type="EMBL" id="RCCB01000018">
    <property type="protein sequence ID" value="RLJ22894.1"/>
    <property type="molecule type" value="Genomic_DNA"/>
</dbReference>
<feature type="domain" description="Peptidase S33 tripeptidyl aminopeptidase-like C-terminal" evidence="1">
    <location>
        <begin position="226"/>
        <end position="285"/>
    </location>
</feature>
<name>A0A497U8A2_9FLAO</name>
<dbReference type="Pfam" id="PF12697">
    <property type="entry name" value="Abhydrolase_6"/>
    <property type="match status" value="1"/>
</dbReference>
<evidence type="ECO:0000313" key="4">
    <source>
        <dbReference type="EMBL" id="RLJ22894.1"/>
    </source>
</evidence>
<evidence type="ECO:0000313" key="6">
    <source>
        <dbReference type="Proteomes" id="UP000275027"/>
    </source>
</evidence>
<dbReference type="Proteomes" id="UP000233767">
    <property type="component" value="Unassembled WGS sequence"/>
</dbReference>
<keyword evidence="5" id="KW-1185">Reference proteome</keyword>
<reference evidence="3 5" key="1">
    <citation type="submission" date="2017-12" db="EMBL/GenBank/DDBJ databases">
        <title>Genomic Encyclopedia of Type Strains, Phase III (KMG-III): the genomes of soil and plant-associated and newly described type strains.</title>
        <authorList>
            <person name="Whitman W."/>
        </authorList>
    </citation>
    <scope>NUCLEOTIDE SEQUENCE [LARGE SCALE GENOMIC DNA]</scope>
    <source>
        <strain evidence="3 5">IP-10</strain>
    </source>
</reference>
<evidence type="ECO:0000259" key="1">
    <source>
        <dbReference type="Pfam" id="PF08386"/>
    </source>
</evidence>
<dbReference type="AlphaFoldDB" id="A0A497U8A2"/>
<dbReference type="SUPFAM" id="SSF53474">
    <property type="entry name" value="alpha/beta-Hydrolases"/>
    <property type="match status" value="1"/>
</dbReference>
<dbReference type="Pfam" id="PF08386">
    <property type="entry name" value="Abhydrolase_4"/>
    <property type="match status" value="1"/>
</dbReference>
<dbReference type="PANTHER" id="PTHR43433:SF5">
    <property type="entry name" value="AB HYDROLASE-1 DOMAIN-CONTAINING PROTEIN"/>
    <property type="match status" value="1"/>
</dbReference>
<evidence type="ECO:0000313" key="3">
    <source>
        <dbReference type="EMBL" id="PKW19949.1"/>
    </source>
</evidence>
<dbReference type="EMBL" id="PJND01000014">
    <property type="protein sequence ID" value="PKW19949.1"/>
    <property type="molecule type" value="Genomic_DNA"/>
</dbReference>
<dbReference type="InterPro" id="IPR050471">
    <property type="entry name" value="AB_hydrolase"/>
</dbReference>
<accession>A0A497U8A2</accession>
<evidence type="ECO:0000313" key="5">
    <source>
        <dbReference type="Proteomes" id="UP000233767"/>
    </source>
</evidence>
<sequence length="286" mass="31770">MSEKPKTHQQSLKIPKPILITAKITEAISPKLAMKFAAKLFTSPIKHKLPKREIGMDKNSLQQNVFIQNLGKEIVVYNYGSSDKKILLVHGWSGRGTQLVKIADEMLKLGYSTLSFDAPAHGKSSGKTSNMAEFIVSILELEKKFGPFEYAIGHSLGGMSILNAIKRGLNVKKAVIIGSGDIVEDIMDDFIEKLGMNIAISKKMKASFEKKIKEPMDNFSAYRAAKEVTIPVLVIHDKEDEDVPVKAAYHIRENLKDGELVITEGLGHRKILGDTKVIKKIIEFLN</sequence>
<organism evidence="4 6">
    <name type="scientific">Flavobacterium lindanitolerans</name>
    <dbReference type="NCBI Taxonomy" id="428988"/>
    <lineage>
        <taxon>Bacteria</taxon>
        <taxon>Pseudomonadati</taxon>
        <taxon>Bacteroidota</taxon>
        <taxon>Flavobacteriia</taxon>
        <taxon>Flavobacteriales</taxon>
        <taxon>Flavobacteriaceae</taxon>
        <taxon>Flavobacterium</taxon>
    </lineage>
</organism>
<feature type="domain" description="AB hydrolase-1" evidence="2">
    <location>
        <begin position="86"/>
        <end position="179"/>
    </location>
</feature>
<dbReference type="InterPro" id="IPR013595">
    <property type="entry name" value="Pept_S33_TAP-like_C"/>
</dbReference>
<evidence type="ECO:0000259" key="2">
    <source>
        <dbReference type="Pfam" id="PF12697"/>
    </source>
</evidence>
<dbReference type="InterPro" id="IPR029058">
    <property type="entry name" value="AB_hydrolase_fold"/>
</dbReference>
<reference evidence="4 6" key="2">
    <citation type="submission" date="2018-10" db="EMBL/GenBank/DDBJ databases">
        <title>Genomic Encyclopedia of Archaeal and Bacterial Type Strains, Phase II (KMG-II): from individual species to whole genera.</title>
        <authorList>
            <person name="Goeker M."/>
        </authorList>
    </citation>
    <scope>NUCLEOTIDE SEQUENCE [LARGE SCALE GENOMIC DNA]</scope>
    <source>
        <strain evidence="4 6">DSM 21886</strain>
    </source>
</reference>
<dbReference type="RefSeq" id="WP_101473072.1">
    <property type="nucleotide sequence ID" value="NZ_PJND01000014.1"/>
</dbReference>
<protein>
    <submittedName>
        <fullName evidence="4">Pimeloyl-ACP methyl ester carboxylesterase</fullName>
    </submittedName>
</protein>
<proteinExistence type="predicted"/>
<dbReference type="Gene3D" id="3.40.50.1820">
    <property type="entry name" value="alpha/beta hydrolase"/>
    <property type="match status" value="1"/>
</dbReference>
<dbReference type="Proteomes" id="UP000275027">
    <property type="component" value="Unassembled WGS sequence"/>
</dbReference>
<comment type="caution">
    <text evidence="4">The sequence shown here is derived from an EMBL/GenBank/DDBJ whole genome shotgun (WGS) entry which is preliminary data.</text>
</comment>
<dbReference type="InterPro" id="IPR000073">
    <property type="entry name" value="AB_hydrolase_1"/>
</dbReference>
<dbReference type="PANTHER" id="PTHR43433">
    <property type="entry name" value="HYDROLASE, ALPHA/BETA FOLD FAMILY PROTEIN"/>
    <property type="match status" value="1"/>
</dbReference>